<dbReference type="PROSITE" id="PS50123">
    <property type="entry name" value="CHER"/>
    <property type="match status" value="1"/>
</dbReference>
<protein>
    <recommendedName>
        <fullName evidence="2">protein-glutamate O-methyltransferase</fullName>
        <ecNumber evidence="2">2.1.1.80</ecNumber>
    </recommendedName>
</protein>
<dbReference type="InterPro" id="IPR000780">
    <property type="entry name" value="CheR_MeTrfase"/>
</dbReference>
<dbReference type="GO" id="GO:0008983">
    <property type="term" value="F:protein-glutamate O-methyltransferase activity"/>
    <property type="evidence" value="ECO:0007669"/>
    <property type="project" value="UniProtKB-EC"/>
</dbReference>
<dbReference type="Proteomes" id="UP000447876">
    <property type="component" value="Unassembled WGS sequence"/>
</dbReference>
<reference evidence="7 8" key="1">
    <citation type="submission" date="2019-11" db="EMBL/GenBank/DDBJ databases">
        <title>Draft genome sequences of five Paenibacillus species of dairy origin.</title>
        <authorList>
            <person name="Olajide A.M."/>
            <person name="Chen S."/>
            <person name="Lapointe G."/>
        </authorList>
    </citation>
    <scope>NUCLEOTIDE SEQUENCE [LARGE SCALE GENOMIC DNA]</scope>
    <source>
        <strain evidence="7 8">12CR55</strain>
    </source>
</reference>
<dbReference type="SUPFAM" id="SSF47757">
    <property type="entry name" value="Chemotaxis receptor methyltransferase CheR, N-terminal domain"/>
    <property type="match status" value="1"/>
</dbReference>
<dbReference type="RefSeq" id="WP_155610122.1">
    <property type="nucleotide sequence ID" value="NZ_WNZW01000002.1"/>
</dbReference>
<keyword evidence="3" id="KW-0489">Methyltransferase</keyword>
<gene>
    <name evidence="7" type="ORF">GNP95_06720</name>
</gene>
<dbReference type="InterPro" id="IPR036804">
    <property type="entry name" value="CheR_N_sf"/>
</dbReference>
<evidence type="ECO:0000256" key="2">
    <source>
        <dbReference type="ARBA" id="ARBA00012534"/>
    </source>
</evidence>
<evidence type="ECO:0000256" key="5">
    <source>
        <dbReference type="ARBA" id="ARBA00022691"/>
    </source>
</evidence>
<dbReference type="Pfam" id="PF01739">
    <property type="entry name" value="CheR"/>
    <property type="match status" value="1"/>
</dbReference>
<dbReference type="EMBL" id="WNZW01000002">
    <property type="protein sequence ID" value="MUG44685.1"/>
    <property type="molecule type" value="Genomic_DNA"/>
</dbReference>
<dbReference type="SMART" id="SM00138">
    <property type="entry name" value="MeTrc"/>
    <property type="match status" value="1"/>
</dbReference>
<name>A0A7X3CN70_9BACL</name>
<evidence type="ECO:0000259" key="6">
    <source>
        <dbReference type="PROSITE" id="PS50123"/>
    </source>
</evidence>
<dbReference type="InterPro" id="IPR022642">
    <property type="entry name" value="CheR_C"/>
</dbReference>
<evidence type="ECO:0000313" key="8">
    <source>
        <dbReference type="Proteomes" id="UP000447876"/>
    </source>
</evidence>
<dbReference type="AlphaFoldDB" id="A0A7X3CN70"/>
<evidence type="ECO:0000313" key="7">
    <source>
        <dbReference type="EMBL" id="MUG44685.1"/>
    </source>
</evidence>
<dbReference type="Pfam" id="PF03705">
    <property type="entry name" value="CheR_N"/>
    <property type="match status" value="1"/>
</dbReference>
<dbReference type="OrthoDB" id="9816309at2"/>
<comment type="catalytic activity">
    <reaction evidence="1">
        <text>L-glutamyl-[protein] + S-adenosyl-L-methionine = [protein]-L-glutamate 5-O-methyl ester + S-adenosyl-L-homocysteine</text>
        <dbReference type="Rhea" id="RHEA:24452"/>
        <dbReference type="Rhea" id="RHEA-COMP:10208"/>
        <dbReference type="Rhea" id="RHEA-COMP:10311"/>
        <dbReference type="ChEBI" id="CHEBI:29973"/>
        <dbReference type="ChEBI" id="CHEBI:57856"/>
        <dbReference type="ChEBI" id="CHEBI:59789"/>
        <dbReference type="ChEBI" id="CHEBI:82795"/>
        <dbReference type="EC" id="2.1.1.80"/>
    </reaction>
</comment>
<comment type="caution">
    <text evidence="7">The sequence shown here is derived from an EMBL/GenBank/DDBJ whole genome shotgun (WGS) entry which is preliminary data.</text>
</comment>
<keyword evidence="5" id="KW-0949">S-adenosyl-L-methionine</keyword>
<organism evidence="7 8">
    <name type="scientific">Paenibacillus woosongensis</name>
    <dbReference type="NCBI Taxonomy" id="307580"/>
    <lineage>
        <taxon>Bacteria</taxon>
        <taxon>Bacillati</taxon>
        <taxon>Bacillota</taxon>
        <taxon>Bacilli</taxon>
        <taxon>Bacillales</taxon>
        <taxon>Paenibacillaceae</taxon>
        <taxon>Paenibacillus</taxon>
    </lineage>
</organism>
<dbReference type="PRINTS" id="PR00996">
    <property type="entry name" value="CHERMTFRASE"/>
</dbReference>
<dbReference type="InterPro" id="IPR022641">
    <property type="entry name" value="CheR_N"/>
</dbReference>
<dbReference type="SUPFAM" id="SSF53335">
    <property type="entry name" value="S-adenosyl-L-methionine-dependent methyltransferases"/>
    <property type="match status" value="1"/>
</dbReference>
<sequence length="276" mass="31685">MDMKELISNQIRSGQDGIPDPDYEGFIRNVKQLTGIDLAQYKEAQMKRRLTTLRNKNGYSTFASFFSAMTNDKPLFYEFLDKMTINVSEFWRNPNRWETLRDTVLPALAAGKSRLRVWSAACSTGEEPYTLAMILNDYGLLQNTYLLATDIDDGALGKANEGLYLERSLKDVPPDVAGRYFTPEGVMYRIEPKLKKAVTFKKQNLLLDDFEEGFDLIVCRNVMIYFTEEAKQRLYHRFAQALRPGGILFVGSTEQIFSPGNYGLEASETFFYRKKD</sequence>
<dbReference type="CDD" id="cd02440">
    <property type="entry name" value="AdoMet_MTases"/>
    <property type="match status" value="1"/>
</dbReference>
<dbReference type="PANTHER" id="PTHR24422">
    <property type="entry name" value="CHEMOTAXIS PROTEIN METHYLTRANSFERASE"/>
    <property type="match status" value="1"/>
</dbReference>
<keyword evidence="4" id="KW-0808">Transferase</keyword>
<dbReference type="PANTHER" id="PTHR24422:SF19">
    <property type="entry name" value="CHEMOTAXIS PROTEIN METHYLTRANSFERASE"/>
    <property type="match status" value="1"/>
</dbReference>
<evidence type="ECO:0000256" key="4">
    <source>
        <dbReference type="ARBA" id="ARBA00022679"/>
    </source>
</evidence>
<feature type="domain" description="CheR-type methyltransferase" evidence="6">
    <location>
        <begin position="18"/>
        <end position="276"/>
    </location>
</feature>
<dbReference type="EC" id="2.1.1.80" evidence="2"/>
<accession>A0A7X3CN70</accession>
<proteinExistence type="predicted"/>
<dbReference type="GO" id="GO:0032259">
    <property type="term" value="P:methylation"/>
    <property type="evidence" value="ECO:0007669"/>
    <property type="project" value="UniProtKB-KW"/>
</dbReference>
<dbReference type="Gene3D" id="3.40.50.150">
    <property type="entry name" value="Vaccinia Virus protein VP39"/>
    <property type="match status" value="1"/>
</dbReference>
<dbReference type="Gene3D" id="1.10.155.10">
    <property type="entry name" value="Chemotaxis receptor methyltransferase CheR, N-terminal domain"/>
    <property type="match status" value="1"/>
</dbReference>
<dbReference type="InterPro" id="IPR050903">
    <property type="entry name" value="Bact_Chemotaxis_MeTrfase"/>
</dbReference>
<evidence type="ECO:0000256" key="3">
    <source>
        <dbReference type="ARBA" id="ARBA00022603"/>
    </source>
</evidence>
<dbReference type="InterPro" id="IPR029063">
    <property type="entry name" value="SAM-dependent_MTases_sf"/>
</dbReference>
<evidence type="ECO:0000256" key="1">
    <source>
        <dbReference type="ARBA" id="ARBA00001541"/>
    </source>
</evidence>